<dbReference type="PANTHER" id="PTHR32096">
    <property type="entry name" value="WRKY TRANSCRIPTION FACTOR 30-RELATED-RELATED"/>
    <property type="match status" value="1"/>
</dbReference>
<dbReference type="PROSITE" id="PS50811">
    <property type="entry name" value="WRKY"/>
    <property type="match status" value="1"/>
</dbReference>
<dbReference type="PANTHER" id="PTHR32096:SF151">
    <property type="entry name" value="OS01G0656400 PROTEIN"/>
    <property type="match status" value="1"/>
</dbReference>
<keyword evidence="3" id="KW-0238">DNA-binding</keyword>
<dbReference type="Pfam" id="PF03106">
    <property type="entry name" value="WRKY"/>
    <property type="match status" value="1"/>
</dbReference>
<evidence type="ECO:0000313" key="10">
    <source>
        <dbReference type="Proteomes" id="UP000287651"/>
    </source>
</evidence>
<dbReference type="GO" id="GO:0009751">
    <property type="term" value="P:response to salicylic acid"/>
    <property type="evidence" value="ECO:0007669"/>
    <property type="project" value="UniProtKB-ARBA"/>
</dbReference>
<comment type="caution">
    <text evidence="9">The sequence shown here is derived from an EMBL/GenBank/DDBJ whole genome shotgun (WGS) entry which is preliminary data.</text>
</comment>
<evidence type="ECO:0000256" key="6">
    <source>
        <dbReference type="ARBA" id="ARBA00060850"/>
    </source>
</evidence>
<dbReference type="SUPFAM" id="SSF118290">
    <property type="entry name" value="WRKY DNA-binding domain"/>
    <property type="match status" value="1"/>
</dbReference>
<evidence type="ECO:0000256" key="1">
    <source>
        <dbReference type="ARBA" id="ARBA00004123"/>
    </source>
</evidence>
<evidence type="ECO:0000256" key="2">
    <source>
        <dbReference type="ARBA" id="ARBA00023015"/>
    </source>
</evidence>
<dbReference type="GO" id="GO:0042542">
    <property type="term" value="P:response to hydrogen peroxide"/>
    <property type="evidence" value="ECO:0007669"/>
    <property type="project" value="UniProtKB-ARBA"/>
</dbReference>
<reference evidence="9 10" key="1">
    <citation type="journal article" date="2014" name="Agronomy (Basel)">
        <title>A Draft Genome Sequence for Ensete ventricosum, the Drought-Tolerant Tree Against Hunger.</title>
        <authorList>
            <person name="Harrison J."/>
            <person name="Moore K.A."/>
            <person name="Paszkiewicz K."/>
            <person name="Jones T."/>
            <person name="Grant M."/>
            <person name="Ambacheew D."/>
            <person name="Muzemil S."/>
            <person name="Studholme D.J."/>
        </authorList>
    </citation>
    <scope>NUCLEOTIDE SEQUENCE [LARGE SCALE GENOMIC DNA]</scope>
</reference>
<dbReference type="SMART" id="SM00774">
    <property type="entry name" value="WRKY"/>
    <property type="match status" value="1"/>
</dbReference>
<comment type="similarity">
    <text evidence="6">Belongs to the WRKY group III family.</text>
</comment>
<evidence type="ECO:0000259" key="8">
    <source>
        <dbReference type="PROSITE" id="PS50811"/>
    </source>
</evidence>
<evidence type="ECO:0000256" key="5">
    <source>
        <dbReference type="ARBA" id="ARBA00023242"/>
    </source>
</evidence>
<evidence type="ECO:0000256" key="4">
    <source>
        <dbReference type="ARBA" id="ARBA00023163"/>
    </source>
</evidence>
<feature type="domain" description="WRKY" evidence="8">
    <location>
        <begin position="111"/>
        <end position="168"/>
    </location>
</feature>
<dbReference type="InterPro" id="IPR003657">
    <property type="entry name" value="WRKY_dom"/>
</dbReference>
<dbReference type="FunFam" id="2.20.25.80:FF:000009">
    <property type="entry name" value="WRKY transcription factor 53"/>
    <property type="match status" value="1"/>
</dbReference>
<keyword evidence="5" id="KW-0539">Nucleus</keyword>
<dbReference type="AlphaFoldDB" id="A0A426ZEF9"/>
<organism evidence="9 10">
    <name type="scientific">Ensete ventricosum</name>
    <name type="common">Abyssinian banana</name>
    <name type="synonym">Musa ensete</name>
    <dbReference type="NCBI Taxonomy" id="4639"/>
    <lineage>
        <taxon>Eukaryota</taxon>
        <taxon>Viridiplantae</taxon>
        <taxon>Streptophyta</taxon>
        <taxon>Embryophyta</taxon>
        <taxon>Tracheophyta</taxon>
        <taxon>Spermatophyta</taxon>
        <taxon>Magnoliopsida</taxon>
        <taxon>Liliopsida</taxon>
        <taxon>Zingiberales</taxon>
        <taxon>Musaceae</taxon>
        <taxon>Ensete</taxon>
    </lineage>
</organism>
<dbReference type="InterPro" id="IPR044810">
    <property type="entry name" value="WRKY_plant"/>
</dbReference>
<gene>
    <name evidence="9" type="ORF">B296_00043444</name>
</gene>
<dbReference type="GO" id="GO:0010150">
    <property type="term" value="P:leaf senescence"/>
    <property type="evidence" value="ECO:0007669"/>
    <property type="project" value="UniProtKB-ARBA"/>
</dbReference>
<name>A0A426ZEF9_ENSVE</name>
<dbReference type="GO" id="GO:0005634">
    <property type="term" value="C:nucleus"/>
    <property type="evidence" value="ECO:0007669"/>
    <property type="project" value="UniProtKB-SubCell"/>
</dbReference>
<dbReference type="EMBL" id="AMZH03007010">
    <property type="protein sequence ID" value="RRT62374.1"/>
    <property type="molecule type" value="Genomic_DNA"/>
</dbReference>
<comment type="subcellular location">
    <subcellularLocation>
        <location evidence="1">Nucleus</location>
    </subcellularLocation>
</comment>
<dbReference type="GO" id="GO:0000976">
    <property type="term" value="F:transcription cis-regulatory region binding"/>
    <property type="evidence" value="ECO:0007669"/>
    <property type="project" value="TreeGrafter"/>
</dbReference>
<evidence type="ECO:0000256" key="3">
    <source>
        <dbReference type="ARBA" id="ARBA00023125"/>
    </source>
</evidence>
<dbReference type="Gene3D" id="2.20.25.80">
    <property type="entry name" value="WRKY domain"/>
    <property type="match status" value="1"/>
</dbReference>
<dbReference type="GO" id="GO:0003700">
    <property type="term" value="F:DNA-binding transcription factor activity"/>
    <property type="evidence" value="ECO:0007669"/>
    <property type="project" value="InterPro"/>
</dbReference>
<keyword evidence="2" id="KW-0805">Transcription regulation</keyword>
<dbReference type="Proteomes" id="UP000287651">
    <property type="component" value="Unassembled WGS sequence"/>
</dbReference>
<evidence type="ECO:0000313" key="9">
    <source>
        <dbReference type="EMBL" id="RRT62374.1"/>
    </source>
</evidence>
<protein>
    <recommendedName>
        <fullName evidence="8">WRKY domain-containing protein</fullName>
    </recommendedName>
</protein>
<feature type="compositionally biased region" description="Low complexity" evidence="7">
    <location>
        <begin position="56"/>
        <end position="74"/>
    </location>
</feature>
<feature type="region of interest" description="Disordered" evidence="7">
    <location>
        <begin position="170"/>
        <end position="190"/>
    </location>
</feature>
<dbReference type="GO" id="GO:0010193">
    <property type="term" value="P:response to ozone"/>
    <property type="evidence" value="ECO:0007669"/>
    <property type="project" value="UniProtKB-ARBA"/>
</dbReference>
<feature type="compositionally biased region" description="Basic and acidic residues" evidence="7">
    <location>
        <begin position="180"/>
        <end position="190"/>
    </location>
</feature>
<dbReference type="InterPro" id="IPR036576">
    <property type="entry name" value="WRKY_dom_sf"/>
</dbReference>
<feature type="region of interest" description="Disordered" evidence="7">
    <location>
        <begin position="54"/>
        <end position="92"/>
    </location>
</feature>
<evidence type="ECO:0000256" key="7">
    <source>
        <dbReference type="SAM" id="MobiDB-lite"/>
    </source>
</evidence>
<sequence length="300" mass="33334">MEKDHCLLLAELARVRKLVGQMEAELPRHSANESCKGLLRELFASIEKSIYMAKTSRPNSSRPSSGESSQSDPSKLGFKDETSKKRKTLPKWTSEVRVSSAAGGVFEGPVDDGYSWRKYGQKDILGSKHPRGYYRCTHRIAQGCPATKQVQRSDEDPLLFHVTFHGTHTCLRKQGQRQQRPKEDESQRGLRVEASSLSFSFESGLEAAAARENMFASPATTENCFSSSTSPTFQAPAASDSTFFSLSRCGIEAGIKLWSPESDVTEMVSRANSTVNPPEVDMDFMLQELDFEADFSSFFS</sequence>
<keyword evidence="4" id="KW-0804">Transcription</keyword>
<proteinExistence type="inferred from homology"/>
<accession>A0A426ZEF9</accession>